<feature type="region of interest" description="Disordered" evidence="1">
    <location>
        <begin position="1"/>
        <end position="24"/>
    </location>
</feature>
<evidence type="ECO:0000256" key="1">
    <source>
        <dbReference type="SAM" id="MobiDB-lite"/>
    </source>
</evidence>
<dbReference type="AlphaFoldDB" id="F2DV00"/>
<organism evidence="2">
    <name type="scientific">Hordeum vulgare subsp. vulgare</name>
    <name type="common">Domesticated barley</name>
    <dbReference type="NCBI Taxonomy" id="112509"/>
    <lineage>
        <taxon>Eukaryota</taxon>
        <taxon>Viridiplantae</taxon>
        <taxon>Streptophyta</taxon>
        <taxon>Embryophyta</taxon>
        <taxon>Tracheophyta</taxon>
        <taxon>Spermatophyta</taxon>
        <taxon>Magnoliopsida</taxon>
        <taxon>Liliopsida</taxon>
        <taxon>Poales</taxon>
        <taxon>Poaceae</taxon>
        <taxon>BOP clade</taxon>
        <taxon>Pooideae</taxon>
        <taxon>Triticodae</taxon>
        <taxon>Triticeae</taxon>
        <taxon>Hordeinae</taxon>
        <taxon>Hordeum</taxon>
    </lineage>
</organism>
<sequence>MARPDPPSFGRRRRSPLRLPPDPPQVHHLGDHGSICFFCCPGSPTLVPADAMEVEMRETIWFEVTIFGKGSNVTRAGDVPLGAEQYAHRSGTFLCYDECVTAVGIKMREIIWFEVTSQEAKRAWQGKECYKRNGWPLSEQSRAVCPPLQHLFLLREVLHRCRHQAAPGSIPPKSGSAPKGNFSCSRG</sequence>
<name>F2DV00_HORVV</name>
<reference evidence="2" key="1">
    <citation type="journal article" date="2011" name="Plant Physiol.">
        <title>Comprehensive sequence analysis of 24,783 barley full-length cDNAs derived from 12 clone libraries.</title>
        <authorList>
            <person name="Matsumoto T."/>
            <person name="Tanaka T."/>
            <person name="Sakai H."/>
            <person name="Amano N."/>
            <person name="Kanamori H."/>
            <person name="Kurita K."/>
            <person name="Kikuta A."/>
            <person name="Kamiya K."/>
            <person name="Yamamoto M."/>
            <person name="Ikawa H."/>
            <person name="Fujii N."/>
            <person name="Hori K."/>
            <person name="Itoh T."/>
            <person name="Sato K."/>
        </authorList>
    </citation>
    <scope>NUCLEOTIDE SEQUENCE</scope>
    <source>
        <tissue evidence="2">Shoot and root</tissue>
    </source>
</reference>
<accession>F2DV00</accession>
<dbReference type="RefSeq" id="XP_044981183.1">
    <property type="nucleotide sequence ID" value="XM_045125248.1"/>
</dbReference>
<dbReference type="GeneID" id="123448390"/>
<protein>
    <submittedName>
        <fullName evidence="2">Predicted protein</fullName>
    </submittedName>
</protein>
<evidence type="ECO:0000313" key="2">
    <source>
        <dbReference type="EMBL" id="BAJ98921.1"/>
    </source>
</evidence>
<dbReference type="EMBL" id="AK367718">
    <property type="protein sequence ID" value="BAJ98921.1"/>
    <property type="molecule type" value="mRNA"/>
</dbReference>
<proteinExistence type="evidence at transcript level"/>
<feature type="region of interest" description="Disordered" evidence="1">
    <location>
        <begin position="168"/>
        <end position="187"/>
    </location>
</feature>